<evidence type="ECO:0000259" key="1">
    <source>
        <dbReference type="Pfam" id="PF22036"/>
    </source>
</evidence>
<dbReference type="InterPro" id="IPR053892">
    <property type="entry name" value="MoaF-like"/>
</dbReference>
<sequence>MTTQTENTAALRPFVGRTFRIDYGEAMTVLNIYAEDGRTMRYEVLTGAFAGASAEVRYDAVEIDLGLYVLSWQEADKGTVVHVDDFSGGTSRSFYTTATHDFVRMAGTLTRVQAA</sequence>
<keyword evidence="3" id="KW-1185">Reference proteome</keyword>
<evidence type="ECO:0000313" key="2">
    <source>
        <dbReference type="EMBL" id="MFC5523250.1"/>
    </source>
</evidence>
<gene>
    <name evidence="2" type="ORF">ACFPP7_20380</name>
</gene>
<organism evidence="2 3">
    <name type="scientific">Polaromonas jejuensis</name>
    <dbReference type="NCBI Taxonomy" id="457502"/>
    <lineage>
        <taxon>Bacteria</taxon>
        <taxon>Pseudomonadati</taxon>
        <taxon>Pseudomonadota</taxon>
        <taxon>Betaproteobacteria</taxon>
        <taxon>Burkholderiales</taxon>
        <taxon>Comamonadaceae</taxon>
        <taxon>Polaromonas</taxon>
    </lineage>
</organism>
<reference evidence="3" key="1">
    <citation type="journal article" date="2019" name="Int. J. Syst. Evol. Microbiol.">
        <title>The Global Catalogue of Microorganisms (GCM) 10K type strain sequencing project: providing services to taxonomists for standard genome sequencing and annotation.</title>
        <authorList>
            <consortium name="The Broad Institute Genomics Platform"/>
            <consortium name="The Broad Institute Genome Sequencing Center for Infectious Disease"/>
            <person name="Wu L."/>
            <person name="Ma J."/>
        </authorList>
    </citation>
    <scope>NUCLEOTIDE SEQUENCE [LARGE SCALE GENOMIC DNA]</scope>
    <source>
        <strain evidence="3">CGMCC 4.7277</strain>
    </source>
</reference>
<comment type="caution">
    <text evidence="2">The sequence shown here is derived from an EMBL/GenBank/DDBJ whole genome shotgun (WGS) entry which is preliminary data.</text>
</comment>
<dbReference type="Pfam" id="PF22036">
    <property type="entry name" value="MoaF_like"/>
    <property type="match status" value="1"/>
</dbReference>
<name>A0ABW0QF76_9BURK</name>
<dbReference type="InterPro" id="IPR012674">
    <property type="entry name" value="Calycin"/>
</dbReference>
<proteinExistence type="predicted"/>
<feature type="domain" description="MoaF-like" evidence="1">
    <location>
        <begin position="15"/>
        <end position="110"/>
    </location>
</feature>
<protein>
    <submittedName>
        <fullName evidence="2">Adenylate cyclase</fullName>
    </submittedName>
</protein>
<evidence type="ECO:0000313" key="3">
    <source>
        <dbReference type="Proteomes" id="UP001596084"/>
    </source>
</evidence>
<dbReference type="EMBL" id="JBHSMX010000064">
    <property type="protein sequence ID" value="MFC5523250.1"/>
    <property type="molecule type" value="Genomic_DNA"/>
</dbReference>
<dbReference type="Proteomes" id="UP001596084">
    <property type="component" value="Unassembled WGS sequence"/>
</dbReference>
<accession>A0ABW0QF76</accession>
<dbReference type="Gene3D" id="2.40.128.20">
    <property type="match status" value="1"/>
</dbReference>